<keyword evidence="1" id="KW-0560">Oxidoreductase</keyword>
<dbReference type="PANTHER" id="PTHR35176:SF4">
    <property type="entry name" value="PYRIDOXAMINE 5'-PHOSPHATE OXIDASE-RELATED FMN-BINDING"/>
    <property type="match status" value="1"/>
</dbReference>
<dbReference type="SUPFAM" id="SSF50475">
    <property type="entry name" value="FMN-binding split barrel"/>
    <property type="match status" value="1"/>
</dbReference>
<feature type="domain" description="Pyridoxamine 5'-phosphate oxidase N-terminal" evidence="2">
    <location>
        <begin position="49"/>
        <end position="140"/>
    </location>
</feature>
<dbReference type="InterPro" id="IPR052019">
    <property type="entry name" value="F420H2_bilvrd_red/Heme_oxyg"/>
</dbReference>
<accession>A0A8J3PMD5</accession>
<dbReference type="AlphaFoldDB" id="A0A8J3PMD5"/>
<organism evidence="3 4">
    <name type="scientific">Planosporangium flavigriseum</name>
    <dbReference type="NCBI Taxonomy" id="373681"/>
    <lineage>
        <taxon>Bacteria</taxon>
        <taxon>Bacillati</taxon>
        <taxon>Actinomycetota</taxon>
        <taxon>Actinomycetes</taxon>
        <taxon>Micromonosporales</taxon>
        <taxon>Micromonosporaceae</taxon>
        <taxon>Planosporangium</taxon>
    </lineage>
</organism>
<dbReference type="Gene3D" id="2.30.110.10">
    <property type="entry name" value="Electron Transport, Fmn-binding Protein, Chain A"/>
    <property type="match status" value="1"/>
</dbReference>
<dbReference type="GO" id="GO:0016627">
    <property type="term" value="F:oxidoreductase activity, acting on the CH-CH group of donors"/>
    <property type="evidence" value="ECO:0007669"/>
    <property type="project" value="TreeGrafter"/>
</dbReference>
<dbReference type="Proteomes" id="UP000653674">
    <property type="component" value="Unassembled WGS sequence"/>
</dbReference>
<dbReference type="InterPro" id="IPR011576">
    <property type="entry name" value="Pyridox_Oxase_N"/>
</dbReference>
<dbReference type="PANTHER" id="PTHR35176">
    <property type="entry name" value="HEME OXYGENASE HI_0854-RELATED"/>
    <property type="match status" value="1"/>
</dbReference>
<dbReference type="GO" id="GO:0005829">
    <property type="term" value="C:cytosol"/>
    <property type="evidence" value="ECO:0007669"/>
    <property type="project" value="TreeGrafter"/>
</dbReference>
<dbReference type="EMBL" id="BONU01000031">
    <property type="protein sequence ID" value="GIG75406.1"/>
    <property type="molecule type" value="Genomic_DNA"/>
</dbReference>
<protein>
    <recommendedName>
        <fullName evidence="2">Pyridoxamine 5'-phosphate oxidase N-terminal domain-containing protein</fullName>
    </recommendedName>
</protein>
<dbReference type="Pfam" id="PF01243">
    <property type="entry name" value="PNPOx_N"/>
    <property type="match status" value="1"/>
</dbReference>
<comment type="caution">
    <text evidence="3">The sequence shown here is derived from an EMBL/GenBank/DDBJ whole genome shotgun (WGS) entry which is preliminary data.</text>
</comment>
<proteinExistence type="predicted"/>
<evidence type="ECO:0000313" key="3">
    <source>
        <dbReference type="EMBL" id="GIG75406.1"/>
    </source>
</evidence>
<sequence>MSVPRCSVRRMDEMPEDLARLQRLLDRSYDAAGPHLRGIITPERRLSAEEVSARLQGMCLLALATVTRDGRPLVGPVDGIFYRGSFYFGSSPESVRFRHIAKRPQVSATHLPGEELAVTVHGRAIPIDVRGAAEAGLRRALLDVYLPRYGAGWERFLDSGPVYARIEADRMFTLHMEDAALS</sequence>
<evidence type="ECO:0000313" key="4">
    <source>
        <dbReference type="Proteomes" id="UP000653674"/>
    </source>
</evidence>
<dbReference type="InterPro" id="IPR012349">
    <property type="entry name" value="Split_barrel_FMN-bd"/>
</dbReference>
<name>A0A8J3PMD5_9ACTN</name>
<reference evidence="3" key="1">
    <citation type="submission" date="2021-01" db="EMBL/GenBank/DDBJ databases">
        <title>Whole genome shotgun sequence of Planosporangium flavigriseum NBRC 105377.</title>
        <authorList>
            <person name="Komaki H."/>
            <person name="Tamura T."/>
        </authorList>
    </citation>
    <scope>NUCLEOTIDE SEQUENCE</scope>
    <source>
        <strain evidence="3">NBRC 105377</strain>
    </source>
</reference>
<evidence type="ECO:0000259" key="2">
    <source>
        <dbReference type="Pfam" id="PF01243"/>
    </source>
</evidence>
<evidence type="ECO:0000256" key="1">
    <source>
        <dbReference type="ARBA" id="ARBA00023002"/>
    </source>
</evidence>
<dbReference type="GO" id="GO:0070967">
    <property type="term" value="F:coenzyme F420 binding"/>
    <property type="evidence" value="ECO:0007669"/>
    <property type="project" value="TreeGrafter"/>
</dbReference>
<gene>
    <name evidence="3" type="ORF">Pfl04_38100</name>
</gene>
<keyword evidence="4" id="KW-1185">Reference proteome</keyword>